<reference evidence="2" key="1">
    <citation type="journal article" date="2015" name="Nat. Genet.">
        <title>The genome and transcriptome of the zoonotic hookworm Ancylostoma ceylanicum identify infection-specific gene families.</title>
        <authorList>
            <person name="Schwarz E.M."/>
            <person name="Hu Y."/>
            <person name="Antoshechkin I."/>
            <person name="Miller M.M."/>
            <person name="Sternberg P.W."/>
            <person name="Aroian R.V."/>
        </authorList>
    </citation>
    <scope>NUCLEOTIDE SEQUENCE</scope>
    <source>
        <strain evidence="2">HY135</strain>
    </source>
</reference>
<sequence length="99" mass="10812">MKSPKSGLNVDIFRLKEGAMGKGRENRNNLALTPRLLSTVLNDNYFGNHSGPLPAIASCADKWPPFVAPPLCETTGQPTRSRCGASVTWATWQYATYSL</sequence>
<accession>A0A016RUA6</accession>
<dbReference type="AlphaFoldDB" id="A0A016RUA6"/>
<organism evidence="1 2">
    <name type="scientific">Ancylostoma ceylanicum</name>
    <dbReference type="NCBI Taxonomy" id="53326"/>
    <lineage>
        <taxon>Eukaryota</taxon>
        <taxon>Metazoa</taxon>
        <taxon>Ecdysozoa</taxon>
        <taxon>Nematoda</taxon>
        <taxon>Chromadorea</taxon>
        <taxon>Rhabditida</taxon>
        <taxon>Rhabditina</taxon>
        <taxon>Rhabditomorpha</taxon>
        <taxon>Strongyloidea</taxon>
        <taxon>Ancylostomatidae</taxon>
        <taxon>Ancylostomatinae</taxon>
        <taxon>Ancylostoma</taxon>
    </lineage>
</organism>
<name>A0A016RUA6_9BILA</name>
<gene>
    <name evidence="1" type="primary">Acey_s0372.g163</name>
    <name evidence="1" type="ORF">Y032_0372g163</name>
</gene>
<dbReference type="EMBL" id="JARK01001708">
    <property type="protein sequence ID" value="EYB81896.1"/>
    <property type="molecule type" value="Genomic_DNA"/>
</dbReference>
<evidence type="ECO:0000313" key="1">
    <source>
        <dbReference type="EMBL" id="EYB81896.1"/>
    </source>
</evidence>
<dbReference type="Proteomes" id="UP000024635">
    <property type="component" value="Unassembled WGS sequence"/>
</dbReference>
<keyword evidence="2" id="KW-1185">Reference proteome</keyword>
<comment type="caution">
    <text evidence="1">The sequence shown here is derived from an EMBL/GenBank/DDBJ whole genome shotgun (WGS) entry which is preliminary data.</text>
</comment>
<evidence type="ECO:0000313" key="2">
    <source>
        <dbReference type="Proteomes" id="UP000024635"/>
    </source>
</evidence>
<protein>
    <submittedName>
        <fullName evidence="1">Uncharacterized protein</fullName>
    </submittedName>
</protein>
<proteinExistence type="predicted"/>